<comment type="subcellular location">
    <subcellularLocation>
        <location evidence="1">Membrane</location>
        <topology evidence="1">Multi-pass membrane protein</topology>
    </subcellularLocation>
</comment>
<evidence type="ECO:0000256" key="1">
    <source>
        <dbReference type="ARBA" id="ARBA00004141"/>
    </source>
</evidence>
<evidence type="ECO:0000256" key="5">
    <source>
        <dbReference type="ARBA" id="ARBA00023136"/>
    </source>
</evidence>
<dbReference type="WBParaSite" id="SVE_0010000.1">
    <property type="protein sequence ID" value="SVE_0010000.1"/>
    <property type="gene ID" value="SVE_0010000"/>
</dbReference>
<organism evidence="7 8">
    <name type="scientific">Strongyloides venezuelensis</name>
    <name type="common">Threadworm</name>
    <dbReference type="NCBI Taxonomy" id="75913"/>
    <lineage>
        <taxon>Eukaryota</taxon>
        <taxon>Metazoa</taxon>
        <taxon>Ecdysozoa</taxon>
        <taxon>Nematoda</taxon>
        <taxon>Chromadorea</taxon>
        <taxon>Rhabditida</taxon>
        <taxon>Tylenchina</taxon>
        <taxon>Panagrolaimomorpha</taxon>
        <taxon>Strongyloidoidea</taxon>
        <taxon>Strongyloididae</taxon>
        <taxon>Strongyloides</taxon>
    </lineage>
</organism>
<feature type="transmembrane region" description="Helical" evidence="6">
    <location>
        <begin position="114"/>
        <end position="138"/>
    </location>
</feature>
<evidence type="ECO:0000313" key="7">
    <source>
        <dbReference type="Proteomes" id="UP000035680"/>
    </source>
</evidence>
<name>A0A0K0EUA7_STRVS</name>
<accession>A0A0K0EUA7</accession>
<evidence type="ECO:0000256" key="3">
    <source>
        <dbReference type="ARBA" id="ARBA00022692"/>
    </source>
</evidence>
<reference evidence="8" key="2">
    <citation type="submission" date="2015-08" db="UniProtKB">
        <authorList>
            <consortium name="WormBaseParasite"/>
        </authorList>
    </citation>
    <scope>IDENTIFICATION</scope>
</reference>
<feature type="transmembrane region" description="Helical" evidence="6">
    <location>
        <begin position="446"/>
        <end position="466"/>
    </location>
</feature>
<feature type="transmembrane region" description="Helical" evidence="6">
    <location>
        <begin position="206"/>
        <end position="228"/>
    </location>
</feature>
<feature type="transmembrane region" description="Helical" evidence="6">
    <location>
        <begin position="417"/>
        <end position="440"/>
    </location>
</feature>
<comment type="similarity">
    <text evidence="2">Belongs to the nucleobase:cation symporter-2 (NCS2) (TC 2.A.40) family.</text>
</comment>
<feature type="transmembrane region" description="Helical" evidence="6">
    <location>
        <begin position="72"/>
        <end position="93"/>
    </location>
</feature>
<feature type="transmembrane region" description="Helical" evidence="6">
    <location>
        <begin position="177"/>
        <end position="199"/>
    </location>
</feature>
<feature type="transmembrane region" description="Helical" evidence="6">
    <location>
        <begin position="234"/>
        <end position="256"/>
    </location>
</feature>
<keyword evidence="5 6" id="KW-0472">Membrane</keyword>
<dbReference type="AlphaFoldDB" id="A0A0K0EUA7"/>
<feature type="transmembrane region" description="Helical" evidence="6">
    <location>
        <begin position="337"/>
        <end position="355"/>
    </location>
</feature>
<feature type="transmembrane region" description="Helical" evidence="6">
    <location>
        <begin position="12"/>
        <end position="36"/>
    </location>
</feature>
<dbReference type="InterPro" id="IPR006043">
    <property type="entry name" value="NCS2"/>
</dbReference>
<keyword evidence="3 6" id="KW-0812">Transmembrane</keyword>
<dbReference type="PANTHER" id="PTHR11119">
    <property type="entry name" value="XANTHINE-URACIL / VITAMIN C PERMEASE FAMILY MEMBER"/>
    <property type="match status" value="1"/>
</dbReference>
<dbReference type="GO" id="GO:0022857">
    <property type="term" value="F:transmembrane transporter activity"/>
    <property type="evidence" value="ECO:0007669"/>
    <property type="project" value="InterPro"/>
</dbReference>
<keyword evidence="7" id="KW-1185">Reference proteome</keyword>
<proteinExistence type="inferred from homology"/>
<dbReference type="STRING" id="75913.A0A0K0EUA7"/>
<dbReference type="GO" id="GO:0016020">
    <property type="term" value="C:membrane"/>
    <property type="evidence" value="ECO:0007669"/>
    <property type="project" value="UniProtKB-SubCell"/>
</dbReference>
<sequence length="598" mass="66109">MQIRQIYKLLSSLLNINYFVQQSFIFIKLFLFSGIYTLSNKMSEFNGTLQPNGESKNVKQREMIKVDEMPPITIAILFGFQQVMVCVSALLTIPFILTDSLCPGDKLNEVRVKLISATFVTSGISTIIQSAFGFRLALLQGVAFAYVPTIEAYFKGDRICHLTINDHVEEDVINEKMAYILGSLMISSMIPFIIGLTGMVGKITKYIGPLTIASIMLCLVISSVNMTVNRMEKHWVAIVQAGALFITILYLSNFNIKLPTYKDGRIQMAKTNIFSHYPYLIAIIVAWITCILLTVTDLVPPESEARTDKNSSIAVIVKSPWVRIPYPGMYGPPKFDVALILGFVVSAMTSVFESIGDYHAAARVSEERAPPSHAINRGIMAEACGSFLSSLLGPGAGITTHTENIGVMGVTRVASRYVMCFAGFLLIILGIFTKVGAVLSTIPDPLVGGVLASSMAMVAGVAISNLQQVDMQLSRNMTILGFSIMTGLALPEYFRRHRINTNHDVANQVLQVLLTLEMFIGGLTACILDNTVPGASREQRGLRERGLIHDLGETNRDVYYWPKWAMKILDRFPILKNIPFIPKEKILKNNHVSDISKI</sequence>
<evidence type="ECO:0000256" key="6">
    <source>
        <dbReference type="SAM" id="Phobius"/>
    </source>
</evidence>
<evidence type="ECO:0000256" key="4">
    <source>
        <dbReference type="ARBA" id="ARBA00022989"/>
    </source>
</evidence>
<evidence type="ECO:0000313" key="8">
    <source>
        <dbReference type="WBParaSite" id="SVE_0010000.1"/>
    </source>
</evidence>
<evidence type="ECO:0000256" key="2">
    <source>
        <dbReference type="ARBA" id="ARBA00008821"/>
    </source>
</evidence>
<keyword evidence="4 6" id="KW-1133">Transmembrane helix</keyword>
<feature type="transmembrane region" description="Helical" evidence="6">
    <location>
        <begin position="277"/>
        <end position="296"/>
    </location>
</feature>
<dbReference type="Pfam" id="PF00860">
    <property type="entry name" value="Xan_ur_permease"/>
    <property type="match status" value="1"/>
</dbReference>
<protein>
    <submittedName>
        <fullName evidence="8">Solute carrier family 23 member 1-like</fullName>
    </submittedName>
</protein>
<dbReference type="Proteomes" id="UP000035680">
    <property type="component" value="Unassembled WGS sequence"/>
</dbReference>
<reference evidence="7" key="1">
    <citation type="submission" date="2014-07" db="EMBL/GenBank/DDBJ databases">
        <authorList>
            <person name="Martin A.A"/>
            <person name="De Silva N."/>
        </authorList>
    </citation>
    <scope>NUCLEOTIDE SEQUENCE</scope>
</reference>